<dbReference type="EMBL" id="RKLU01000012">
    <property type="protein sequence ID" value="TQQ78536.1"/>
    <property type="molecule type" value="Genomic_DNA"/>
</dbReference>
<evidence type="ECO:0000313" key="2">
    <source>
        <dbReference type="Proteomes" id="UP000705823"/>
    </source>
</evidence>
<comment type="caution">
    <text evidence="1">The sequence shown here is derived from an EMBL/GenBank/DDBJ whole genome shotgun (WGS) entry which is preliminary data.</text>
</comment>
<reference evidence="1" key="1">
    <citation type="submission" date="2019-02" db="EMBL/GenBank/DDBJ databases">
        <title>Halonotius sp. a new haloarchaeum isolated from saline soil.</title>
        <authorList>
            <person name="Duran-Viseras A."/>
            <person name="Sanchez-Porro C."/>
            <person name="Ventosa A."/>
        </authorList>
    </citation>
    <scope>NUCLEOTIDE SEQUENCE</scope>
    <source>
        <strain evidence="1">F15B</strain>
    </source>
</reference>
<protein>
    <submittedName>
        <fullName evidence="1">Uncharacterized protein</fullName>
    </submittedName>
</protein>
<dbReference type="OrthoDB" id="345951at2157"/>
<proteinExistence type="predicted"/>
<sequence>MDCTECGEPVDETKDLDVPETILEHGTAKVDPSKSKVTQLDQYADEIKEHVEAKNGTEDLLPIIKAIEDADSYCVGTGLSMGESPDKIIFYIH</sequence>
<accession>A0A8J8P5E7</accession>
<organism evidence="1 2">
    <name type="scientific">Halonotius terrestris</name>
    <dbReference type="NCBI Taxonomy" id="2487750"/>
    <lineage>
        <taxon>Archaea</taxon>
        <taxon>Methanobacteriati</taxon>
        <taxon>Methanobacteriota</taxon>
        <taxon>Stenosarchaea group</taxon>
        <taxon>Halobacteria</taxon>
        <taxon>Halobacteriales</taxon>
        <taxon>Haloferacaceae</taxon>
        <taxon>Halonotius</taxon>
    </lineage>
</organism>
<dbReference type="GeneID" id="55721285"/>
<dbReference type="RefSeq" id="WP_123115070.1">
    <property type="nucleotide sequence ID" value="NZ_RKLU01000012.1"/>
</dbReference>
<dbReference type="Proteomes" id="UP000705823">
    <property type="component" value="Unassembled WGS sequence"/>
</dbReference>
<dbReference type="AlphaFoldDB" id="A0A8J8P5E7"/>
<name>A0A8J8P5E7_9EURY</name>
<evidence type="ECO:0000313" key="1">
    <source>
        <dbReference type="EMBL" id="TQQ78536.1"/>
    </source>
</evidence>
<gene>
    <name evidence="1" type="ORF">EGH24_13985</name>
</gene>
<keyword evidence="2" id="KW-1185">Reference proteome</keyword>